<dbReference type="Pfam" id="PF01885">
    <property type="entry name" value="PTS_2-RNA"/>
    <property type="match status" value="1"/>
</dbReference>
<evidence type="ECO:0000256" key="5">
    <source>
        <dbReference type="HAMAP-Rule" id="MF_00299"/>
    </source>
</evidence>
<dbReference type="GO" id="GO:0003950">
    <property type="term" value="F:NAD+ poly-ADP-ribosyltransferase activity"/>
    <property type="evidence" value="ECO:0007669"/>
    <property type="project" value="InterPro"/>
</dbReference>
<dbReference type="Gene3D" id="1.10.10.970">
    <property type="entry name" value="RNA 2'-phosphotransferase, Tpt1/KptA family, N-terminal domain"/>
    <property type="match status" value="1"/>
</dbReference>
<dbReference type="Proteomes" id="UP000078507">
    <property type="component" value="Unassembled WGS sequence"/>
</dbReference>
<organism evidence="6 7">
    <name type="scientific">Sinorhizobium saheli</name>
    <dbReference type="NCBI Taxonomy" id="36856"/>
    <lineage>
        <taxon>Bacteria</taxon>
        <taxon>Pseudomonadati</taxon>
        <taxon>Pseudomonadota</taxon>
        <taxon>Alphaproteobacteria</taxon>
        <taxon>Hyphomicrobiales</taxon>
        <taxon>Rhizobiaceae</taxon>
        <taxon>Sinorhizobium/Ensifer group</taxon>
        <taxon>Sinorhizobium</taxon>
    </lineage>
</organism>
<evidence type="ECO:0000313" key="7">
    <source>
        <dbReference type="Proteomes" id="UP000078507"/>
    </source>
</evidence>
<proteinExistence type="inferred from homology"/>
<dbReference type="InterPro" id="IPR002745">
    <property type="entry name" value="Ptrans_KptA/Tpt1"/>
</dbReference>
<keyword evidence="3 5" id="KW-0520">NAD</keyword>
<keyword evidence="7" id="KW-1185">Reference proteome</keyword>
<dbReference type="InterPro" id="IPR042080">
    <property type="entry name" value="RNA_2'-PTrans_N"/>
</dbReference>
<dbReference type="AlphaFoldDB" id="A0A178YMK4"/>
<comment type="function">
    <text evidence="4 5">Removes the 2'-phosphate from RNA via an intermediate in which the phosphate is ADP-ribosylated by NAD followed by a presumed transesterification to release the RNA and generate ADP-ribose 1''-2''-cyclic phosphate (APPR&gt;P). May function as an ADP-ribosylase.</text>
</comment>
<dbReference type="STRING" id="36856.ATB98_00510"/>
<comment type="similarity">
    <text evidence="1 5">Belongs to the KptA/TPT1 family.</text>
</comment>
<name>A0A178YMK4_SINSA</name>
<dbReference type="SUPFAM" id="SSF56399">
    <property type="entry name" value="ADP-ribosylation"/>
    <property type="match status" value="1"/>
</dbReference>
<dbReference type="Gene3D" id="3.20.170.30">
    <property type="match status" value="1"/>
</dbReference>
<accession>A0A178YMK4</accession>
<evidence type="ECO:0000256" key="1">
    <source>
        <dbReference type="ARBA" id="ARBA00009836"/>
    </source>
</evidence>
<dbReference type="InterPro" id="IPR022928">
    <property type="entry name" value="RNA_2'-PTrans_KptA"/>
</dbReference>
<gene>
    <name evidence="5" type="primary">kptA</name>
    <name evidence="6" type="ORF">ATB98_00510</name>
</gene>
<evidence type="ECO:0000313" key="6">
    <source>
        <dbReference type="EMBL" id="OAP48647.1"/>
    </source>
</evidence>
<evidence type="ECO:0000256" key="2">
    <source>
        <dbReference type="ARBA" id="ARBA00022679"/>
    </source>
</evidence>
<reference evidence="6 7" key="1">
    <citation type="submission" date="2015-11" db="EMBL/GenBank/DDBJ databases">
        <title>Ensifer anhuiense sp. nov., an effective nitrogen fixation bacterium with Glycine soja.</title>
        <authorList>
            <person name="Yan H."/>
            <person name="Chen W."/>
        </authorList>
    </citation>
    <scope>NUCLEOTIDE SEQUENCE [LARGE SCALE GENOMIC DNA]</scope>
    <source>
        <strain evidence="6 7">LMG 7837</strain>
    </source>
</reference>
<evidence type="ECO:0000256" key="4">
    <source>
        <dbReference type="ARBA" id="ARBA00025212"/>
    </source>
</evidence>
<dbReference type="EMBL" id="LNQB01000060">
    <property type="protein sequence ID" value="OAP48647.1"/>
    <property type="molecule type" value="Genomic_DNA"/>
</dbReference>
<keyword evidence="2 5" id="KW-0808">Transferase</keyword>
<comment type="caution">
    <text evidence="6">The sequence shown here is derived from an EMBL/GenBank/DDBJ whole genome shotgun (WGS) entry which is preliminary data.</text>
</comment>
<dbReference type="InterPro" id="IPR042081">
    <property type="entry name" value="RNA_2'-PTrans_C"/>
</dbReference>
<dbReference type="PANTHER" id="PTHR12684">
    <property type="entry name" value="PUTATIVE PHOSPHOTRANSFERASE"/>
    <property type="match status" value="1"/>
</dbReference>
<dbReference type="GO" id="GO:0000215">
    <property type="term" value="F:tRNA 2'-phosphotransferase activity"/>
    <property type="evidence" value="ECO:0007669"/>
    <property type="project" value="TreeGrafter"/>
</dbReference>
<evidence type="ECO:0000256" key="3">
    <source>
        <dbReference type="ARBA" id="ARBA00023027"/>
    </source>
</evidence>
<dbReference type="RefSeq" id="WP_066870394.1">
    <property type="nucleotide sequence ID" value="NZ_LNQB01000060.1"/>
</dbReference>
<sequence>MSSRNLDTDVSKFMSYVLRHAPHEAGLALDSEGWTSFADLKTAVTARFGITDNDLLRIIEENPKRRFTLDGSRIRAAQGHSVAVDIALAPAVPPAVLYHGTSAAKLAAILEGGLNKMARQHVHLSADRATAEIVARRRKGDIVILQIDARRMHSDGGRFFLSENGVWLTDSLQPGYILPLTETEK</sequence>
<protein>
    <recommendedName>
        <fullName evidence="5">Probable RNA 2'-phosphotransferase</fullName>
        <ecNumber evidence="5">2.7.1.-</ecNumber>
    </recommendedName>
</protein>
<dbReference type="OrthoDB" id="4537997at2"/>
<dbReference type="GO" id="GO:0006388">
    <property type="term" value="P:tRNA splicing, via endonucleolytic cleavage and ligation"/>
    <property type="evidence" value="ECO:0007669"/>
    <property type="project" value="UniProtKB-UniRule"/>
</dbReference>
<dbReference type="EC" id="2.7.1.-" evidence="5"/>
<dbReference type="HAMAP" id="MF_00299">
    <property type="entry name" value="KptA"/>
    <property type="match status" value="1"/>
</dbReference>
<dbReference type="PANTHER" id="PTHR12684:SF2">
    <property type="entry name" value="TRNA 2'-PHOSPHOTRANSFERASE 1"/>
    <property type="match status" value="1"/>
</dbReference>